<dbReference type="HOGENOM" id="CLU_012494_4_0_0"/>
<keyword evidence="2" id="KW-0732">Signal</keyword>
<feature type="signal peptide" evidence="2">
    <location>
        <begin position="1"/>
        <end position="29"/>
    </location>
</feature>
<dbReference type="AlphaFoldDB" id="D2QXM7"/>
<dbReference type="InterPro" id="IPR050300">
    <property type="entry name" value="GDXG_lipolytic_enzyme"/>
</dbReference>
<protein>
    <submittedName>
        <fullName evidence="4">Peptidase S9 prolyl oligopeptidase active site domain protein</fullName>
    </submittedName>
</protein>
<dbReference type="PANTHER" id="PTHR48081:SF13">
    <property type="entry name" value="ALPHA_BETA HYDROLASE"/>
    <property type="match status" value="1"/>
</dbReference>
<dbReference type="Pfam" id="PF20434">
    <property type="entry name" value="BD-FAE"/>
    <property type="match status" value="1"/>
</dbReference>
<dbReference type="Gene3D" id="3.40.50.1820">
    <property type="entry name" value="alpha/beta hydrolase"/>
    <property type="match status" value="1"/>
</dbReference>
<dbReference type="PANTHER" id="PTHR48081">
    <property type="entry name" value="AB HYDROLASE SUPERFAMILY PROTEIN C4A8.06C"/>
    <property type="match status" value="1"/>
</dbReference>
<sequence precursor="true">MKSASCASPRLLLALLLGSICLLSAASSAAWGQAPATKRQPLQQRRLPEGIKRTADVPYIEQGHERQKLDIYLPEDMKEGTKLPLVIWIHGGAWQAGSKENCPAIPLTEQGFAVASINYRLSQHAIFPAQIEDCKAAIRFLRKNADKYHLDPDNFGVWGSSAGGHLVALVGTSGDVKQLETTAGDDATSSRVQAVCNWFGPTDLVAMGGSHDRPNSPESKLVGGPIKEKTELAKQANPITYVTEDDPPFLHMHGDKDPVVPLSQSELLQAALEKTGVPSELVVLKGAGHGGPQFSTPEMREKILTFFQKHLRAKSDSKQ</sequence>
<keyword evidence="5" id="KW-1185">Reference proteome</keyword>
<name>D2QXM7_PIRSD</name>
<feature type="chain" id="PRO_5003036066" evidence="2">
    <location>
        <begin position="30"/>
        <end position="319"/>
    </location>
</feature>
<proteinExistence type="predicted"/>
<evidence type="ECO:0000313" key="5">
    <source>
        <dbReference type="Proteomes" id="UP000001887"/>
    </source>
</evidence>
<organism evidence="4 5">
    <name type="scientific">Pirellula staleyi (strain ATCC 27377 / DSM 6068 / ICPB 4128)</name>
    <name type="common">Pirella staleyi</name>
    <dbReference type="NCBI Taxonomy" id="530564"/>
    <lineage>
        <taxon>Bacteria</taxon>
        <taxon>Pseudomonadati</taxon>
        <taxon>Planctomycetota</taxon>
        <taxon>Planctomycetia</taxon>
        <taxon>Pirellulales</taxon>
        <taxon>Pirellulaceae</taxon>
        <taxon>Pirellula</taxon>
    </lineage>
</organism>
<feature type="domain" description="BD-FAE-like" evidence="3">
    <location>
        <begin position="69"/>
        <end position="272"/>
    </location>
</feature>
<gene>
    <name evidence="4" type="ordered locus">Psta_1537</name>
</gene>
<keyword evidence="1" id="KW-0378">Hydrolase</keyword>
<dbReference type="STRING" id="530564.Psta_1537"/>
<evidence type="ECO:0000259" key="3">
    <source>
        <dbReference type="Pfam" id="PF20434"/>
    </source>
</evidence>
<evidence type="ECO:0000256" key="1">
    <source>
        <dbReference type="ARBA" id="ARBA00022801"/>
    </source>
</evidence>
<dbReference type="Proteomes" id="UP000001887">
    <property type="component" value="Chromosome"/>
</dbReference>
<evidence type="ECO:0000256" key="2">
    <source>
        <dbReference type="SAM" id="SignalP"/>
    </source>
</evidence>
<dbReference type="SUPFAM" id="SSF53474">
    <property type="entry name" value="alpha/beta-Hydrolases"/>
    <property type="match status" value="1"/>
</dbReference>
<dbReference type="OrthoDB" id="265201at2"/>
<evidence type="ECO:0000313" key="4">
    <source>
        <dbReference type="EMBL" id="ADB16212.1"/>
    </source>
</evidence>
<dbReference type="eggNOG" id="COG0657">
    <property type="taxonomic scope" value="Bacteria"/>
</dbReference>
<dbReference type="EMBL" id="CP001848">
    <property type="protein sequence ID" value="ADB16212.1"/>
    <property type="molecule type" value="Genomic_DNA"/>
</dbReference>
<dbReference type="InterPro" id="IPR049492">
    <property type="entry name" value="BD-FAE-like_dom"/>
</dbReference>
<accession>D2QXM7</accession>
<dbReference type="GO" id="GO:0016787">
    <property type="term" value="F:hydrolase activity"/>
    <property type="evidence" value="ECO:0007669"/>
    <property type="project" value="UniProtKB-KW"/>
</dbReference>
<reference evidence="4 5" key="1">
    <citation type="journal article" date="2009" name="Stand. Genomic Sci.">
        <title>Complete genome sequence of Pirellula staleyi type strain (ATCC 27377).</title>
        <authorList>
            <person name="Clum A."/>
            <person name="Tindall B.J."/>
            <person name="Sikorski J."/>
            <person name="Ivanova N."/>
            <person name="Mavrommatis K."/>
            <person name="Lucas S."/>
            <person name="Glavina del Rio T."/>
            <person name="Nolan M."/>
            <person name="Chen F."/>
            <person name="Tice H."/>
            <person name="Pitluck S."/>
            <person name="Cheng J.F."/>
            <person name="Chertkov O."/>
            <person name="Brettin T."/>
            <person name="Han C."/>
            <person name="Detter J.C."/>
            <person name="Kuske C."/>
            <person name="Bruce D."/>
            <person name="Goodwin L."/>
            <person name="Ovchinikova G."/>
            <person name="Pati A."/>
            <person name="Mikhailova N."/>
            <person name="Chen A."/>
            <person name="Palaniappan K."/>
            <person name="Land M."/>
            <person name="Hauser L."/>
            <person name="Chang Y.J."/>
            <person name="Jeffries C.D."/>
            <person name="Chain P."/>
            <person name="Rohde M."/>
            <person name="Goker M."/>
            <person name="Bristow J."/>
            <person name="Eisen J.A."/>
            <person name="Markowitz V."/>
            <person name="Hugenholtz P."/>
            <person name="Kyrpides N.C."/>
            <person name="Klenk H.P."/>
            <person name="Lapidus A."/>
        </authorList>
    </citation>
    <scope>NUCLEOTIDE SEQUENCE [LARGE SCALE GENOMIC DNA]</scope>
    <source>
        <strain evidence="5">ATCC 27377 / DSM 6068 / ICPB 4128</strain>
    </source>
</reference>
<dbReference type="InterPro" id="IPR029058">
    <property type="entry name" value="AB_hydrolase_fold"/>
</dbReference>
<dbReference type="KEGG" id="psl:Psta_1537"/>